<comment type="caution">
    <text evidence="1">The sequence shown here is derived from an EMBL/GenBank/DDBJ whole genome shotgun (WGS) entry which is preliminary data.</text>
</comment>
<protein>
    <submittedName>
        <fullName evidence="1">Uncharacterized protein</fullName>
    </submittedName>
</protein>
<dbReference type="EMBL" id="CM056816">
    <property type="protein sequence ID" value="KAJ8634379.1"/>
    <property type="molecule type" value="Genomic_DNA"/>
</dbReference>
<evidence type="ECO:0000313" key="2">
    <source>
        <dbReference type="Proteomes" id="UP001234297"/>
    </source>
</evidence>
<organism evidence="1 2">
    <name type="scientific">Persea americana</name>
    <name type="common">Avocado</name>
    <dbReference type="NCBI Taxonomy" id="3435"/>
    <lineage>
        <taxon>Eukaryota</taxon>
        <taxon>Viridiplantae</taxon>
        <taxon>Streptophyta</taxon>
        <taxon>Embryophyta</taxon>
        <taxon>Tracheophyta</taxon>
        <taxon>Spermatophyta</taxon>
        <taxon>Magnoliopsida</taxon>
        <taxon>Magnoliidae</taxon>
        <taxon>Laurales</taxon>
        <taxon>Lauraceae</taxon>
        <taxon>Persea</taxon>
    </lineage>
</organism>
<dbReference type="Proteomes" id="UP001234297">
    <property type="component" value="Chromosome 8"/>
</dbReference>
<reference evidence="1 2" key="1">
    <citation type="journal article" date="2022" name="Hortic Res">
        <title>A haplotype resolved chromosomal level avocado genome allows analysis of novel avocado genes.</title>
        <authorList>
            <person name="Nath O."/>
            <person name="Fletcher S.J."/>
            <person name="Hayward A."/>
            <person name="Shaw L.M."/>
            <person name="Masouleh A.K."/>
            <person name="Furtado A."/>
            <person name="Henry R.J."/>
            <person name="Mitter N."/>
        </authorList>
    </citation>
    <scope>NUCLEOTIDE SEQUENCE [LARGE SCALE GENOMIC DNA]</scope>
    <source>
        <strain evidence="2">cv. Hass</strain>
    </source>
</reference>
<proteinExistence type="predicted"/>
<keyword evidence="2" id="KW-1185">Reference proteome</keyword>
<name>A0ACC2LMV8_PERAE</name>
<gene>
    <name evidence="1" type="ORF">MRB53_027715</name>
</gene>
<accession>A0ACC2LMV8</accession>
<sequence length="615" mass="68673">MASQKAPDHPIQLSSYTTRVLLKTILDRPDRGLGLTGKQVVIGGWVKISKEEQRNSGAPPSPPSSPAGEAPAAAKEEEDVTHCEVILARISPCLRSFIKVFTNGSRPPRREPLDTTAPAEKVPSVVYLLNDGSCVSSIQVVVKSSVAPINEVLPAGTSILAEGVLKQQSDAGKHVIVLEVEKILHIGTVDLANYPLAKTGLPLEFLRSYSHLRPKTTTVASVTRISNALAYATHTFFQNHGFLHVNMPVITSIDSMGYGETFQVTTFFSKAEKMDDHGAINLEAVKIAIKDKSNRIEEMQRTKNNDEAVLAASLDLIKTYELASQMEAQEKEKPGTSFKFGKVDFSEDYFSRQAFLSASAQLHIESYACALGSVYSFGPAFRTKNSHSSRHLAECWMVELGMAFAELEDVMNCVERYVKFLCKWILQNCSNDIKLLAKRIDKTSMDRLRLVASSTFERLTYTKAVELLKEVTDKTFETKVDWGIDLAEEHERYLADEVFKKPVMIYDYPKEVKPFYVRVNDDGKTVAAMDLVLPQVGAAVRGSQKEERIDVISTRIQECGLPQEMFDWYLDLRRHGSVKHVGFSLGFEQMVMFTTGLDDIRDAIHFPRTHAELTY</sequence>
<evidence type="ECO:0000313" key="1">
    <source>
        <dbReference type="EMBL" id="KAJ8634379.1"/>
    </source>
</evidence>